<feature type="compositionally biased region" description="Polar residues" evidence="1">
    <location>
        <begin position="330"/>
        <end position="343"/>
    </location>
</feature>
<keyword evidence="3" id="KW-1185">Reference proteome</keyword>
<protein>
    <submittedName>
        <fullName evidence="2">Uncharacterized protein</fullName>
    </submittedName>
</protein>
<evidence type="ECO:0000313" key="2">
    <source>
        <dbReference type="EMBL" id="KAF7540780.1"/>
    </source>
</evidence>
<evidence type="ECO:0000256" key="1">
    <source>
        <dbReference type="SAM" id="MobiDB-lite"/>
    </source>
</evidence>
<name>A0A9P5H2N3_9HYPO</name>
<dbReference type="AlphaFoldDB" id="A0A9P5H2N3"/>
<gene>
    <name evidence="2" type="ORF">G7Z17_g12113</name>
</gene>
<feature type="compositionally biased region" description="Basic and acidic residues" evidence="1">
    <location>
        <begin position="141"/>
        <end position="171"/>
    </location>
</feature>
<proteinExistence type="predicted"/>
<dbReference type="OrthoDB" id="5138733at2759"/>
<feature type="compositionally biased region" description="Polar residues" evidence="1">
    <location>
        <begin position="172"/>
        <end position="186"/>
    </location>
</feature>
<dbReference type="Proteomes" id="UP000722485">
    <property type="component" value="Unassembled WGS sequence"/>
</dbReference>
<feature type="compositionally biased region" description="Polar residues" evidence="1">
    <location>
        <begin position="109"/>
        <end position="120"/>
    </location>
</feature>
<dbReference type="EMBL" id="JAANBB010000515">
    <property type="protein sequence ID" value="KAF7540780.1"/>
    <property type="molecule type" value="Genomic_DNA"/>
</dbReference>
<comment type="caution">
    <text evidence="2">The sequence shown here is derived from an EMBL/GenBank/DDBJ whole genome shotgun (WGS) entry which is preliminary data.</text>
</comment>
<feature type="region of interest" description="Disordered" evidence="1">
    <location>
        <begin position="105"/>
        <end position="411"/>
    </location>
</feature>
<sequence length="540" mass="60302">METVNPSGSRPPGPSTYFSFSKTKVTNIPIITDLRKELDYGHAHARRDIVFYNTFLDHDDKGMLFWPDDPASTNYGKLQYSKEPRRIKRLLVQLFFKINQQHKWKGSHRTLSNPQPSEYSSLDHQENDRPSGSAINPMERTSTEPREQTDINNRERGHSVEDAIDVDRDDATTSTPDPPYTSQSFQPRLEEAVGEGVRSSHEEIKEPRANAPMAPMTDPCNVPHSPELDIPVATEHVPHGTKRLASSERDEDAPCAKRPRSQHDAPNEDNTQPADSTGGSDDSDDSTNHTSSGAVLPRATPTLRRSPPNNDGFVTGHPPSEVLEPPSAAASLSTLGADTSQDTAAEAESIRPSPSVPELPQWSAAKSGSHTTESRDEGHPPPPTVPDNDMTRKPAPNPQPEHEPEDEPSKQRRILPKVHLMFSVNVSQTLNKSWRPKGTFQEKSLGELVKELPLEGNFHGLQFALEAPGNKRSEIEVLLDNEEVFEWMKGRFQQKVMDIRRNYTGSTKMLNFEILITPLRDSKGKDSEEYESDNDDLVIF</sequence>
<evidence type="ECO:0000313" key="3">
    <source>
        <dbReference type="Proteomes" id="UP000722485"/>
    </source>
</evidence>
<reference evidence="2" key="1">
    <citation type="submission" date="2020-03" db="EMBL/GenBank/DDBJ databases">
        <title>Draft Genome Sequence of Cylindrodendrum hubeiense.</title>
        <authorList>
            <person name="Buettner E."/>
            <person name="Kellner H."/>
        </authorList>
    </citation>
    <scope>NUCLEOTIDE SEQUENCE</scope>
    <source>
        <strain evidence="2">IHI 201604</strain>
    </source>
</reference>
<organism evidence="2 3">
    <name type="scientific">Cylindrodendrum hubeiense</name>
    <dbReference type="NCBI Taxonomy" id="595255"/>
    <lineage>
        <taxon>Eukaryota</taxon>
        <taxon>Fungi</taxon>
        <taxon>Dikarya</taxon>
        <taxon>Ascomycota</taxon>
        <taxon>Pezizomycotina</taxon>
        <taxon>Sordariomycetes</taxon>
        <taxon>Hypocreomycetidae</taxon>
        <taxon>Hypocreales</taxon>
        <taxon>Nectriaceae</taxon>
        <taxon>Cylindrodendrum</taxon>
    </lineage>
</organism>
<feature type="compositionally biased region" description="Basic and acidic residues" evidence="1">
    <location>
        <begin position="198"/>
        <end position="208"/>
    </location>
</feature>
<accession>A0A9P5H2N3</accession>
<feature type="compositionally biased region" description="Basic and acidic residues" evidence="1">
    <location>
        <begin position="245"/>
        <end position="266"/>
    </location>
</feature>